<evidence type="ECO:0000256" key="8">
    <source>
        <dbReference type="ARBA" id="ARBA00022771"/>
    </source>
</evidence>
<evidence type="ECO:0000256" key="6">
    <source>
        <dbReference type="ARBA" id="ARBA00022692"/>
    </source>
</evidence>
<dbReference type="GO" id="GO:0016020">
    <property type="term" value="C:membrane"/>
    <property type="evidence" value="ECO:0007669"/>
    <property type="project" value="UniProtKB-SubCell"/>
</dbReference>
<comment type="pathway">
    <text evidence="3">Protein modification; protein ubiquitination.</text>
</comment>
<dbReference type="EMBL" id="MVGT01004210">
    <property type="protein sequence ID" value="OVA01076.1"/>
    <property type="molecule type" value="Genomic_DNA"/>
</dbReference>
<dbReference type="Pfam" id="PF13639">
    <property type="entry name" value="zf-RING_2"/>
    <property type="match status" value="1"/>
</dbReference>
<evidence type="ECO:0000256" key="3">
    <source>
        <dbReference type="ARBA" id="ARBA00004906"/>
    </source>
</evidence>
<dbReference type="OMA" id="WSSIRMR"/>
<feature type="region of interest" description="Disordered" evidence="15">
    <location>
        <begin position="152"/>
        <end position="201"/>
    </location>
</feature>
<name>A0A200PSA4_MACCD</name>
<keyword evidence="10" id="KW-0862">Zinc</keyword>
<dbReference type="EC" id="2.3.2.27" evidence="4"/>
<keyword evidence="19" id="KW-1185">Reference proteome</keyword>
<evidence type="ECO:0000256" key="2">
    <source>
        <dbReference type="ARBA" id="ARBA00004167"/>
    </source>
</evidence>
<dbReference type="GO" id="GO:0016567">
    <property type="term" value="P:protein ubiquitination"/>
    <property type="evidence" value="ECO:0007669"/>
    <property type="project" value="InterPro"/>
</dbReference>
<dbReference type="AlphaFoldDB" id="A0A200PSA4"/>
<dbReference type="Gene3D" id="3.30.40.10">
    <property type="entry name" value="Zinc/RING finger domain, C3HC4 (zinc finger)"/>
    <property type="match status" value="1"/>
</dbReference>
<dbReference type="FunCoup" id="A0A200PSA4">
    <property type="interactions" value="11"/>
</dbReference>
<evidence type="ECO:0000256" key="16">
    <source>
        <dbReference type="SAM" id="Phobius"/>
    </source>
</evidence>
<proteinExistence type="inferred from homology"/>
<evidence type="ECO:0000313" key="18">
    <source>
        <dbReference type="EMBL" id="OVA01076.1"/>
    </source>
</evidence>
<feature type="region of interest" description="Disordered" evidence="15">
    <location>
        <begin position="231"/>
        <end position="251"/>
    </location>
</feature>
<comment type="caution">
    <text evidence="18">The sequence shown here is derived from an EMBL/GenBank/DDBJ whole genome shotgun (WGS) entry which is preliminary data.</text>
</comment>
<feature type="domain" description="RING-type" evidence="17">
    <location>
        <begin position="102"/>
        <end position="144"/>
    </location>
</feature>
<evidence type="ECO:0000256" key="7">
    <source>
        <dbReference type="ARBA" id="ARBA00022723"/>
    </source>
</evidence>
<evidence type="ECO:0000256" key="11">
    <source>
        <dbReference type="ARBA" id="ARBA00022989"/>
    </source>
</evidence>
<organism evidence="18 19">
    <name type="scientific">Macleaya cordata</name>
    <name type="common">Five-seeded plume-poppy</name>
    <name type="synonym">Bocconia cordata</name>
    <dbReference type="NCBI Taxonomy" id="56857"/>
    <lineage>
        <taxon>Eukaryota</taxon>
        <taxon>Viridiplantae</taxon>
        <taxon>Streptophyta</taxon>
        <taxon>Embryophyta</taxon>
        <taxon>Tracheophyta</taxon>
        <taxon>Spermatophyta</taxon>
        <taxon>Magnoliopsida</taxon>
        <taxon>Ranunculales</taxon>
        <taxon>Papaveraceae</taxon>
        <taxon>Papaveroideae</taxon>
        <taxon>Macleaya</taxon>
    </lineage>
</organism>
<dbReference type="PANTHER" id="PTHR46913:SF23">
    <property type="entry name" value="E3 UBIQUITIN-PROTEIN LIGASE RHA4A-RELATED"/>
    <property type="match status" value="1"/>
</dbReference>
<dbReference type="FunFam" id="3.30.40.10:FF:000503">
    <property type="entry name" value="RING-H2 finger protein ATL7"/>
    <property type="match status" value="1"/>
</dbReference>
<dbReference type="OrthoDB" id="8062037at2759"/>
<protein>
    <recommendedName>
        <fullName evidence="4">RING-type E3 ubiquitin transferase</fullName>
        <ecNumber evidence="4">2.3.2.27</ecNumber>
    </recommendedName>
</protein>
<evidence type="ECO:0000256" key="9">
    <source>
        <dbReference type="ARBA" id="ARBA00022786"/>
    </source>
</evidence>
<dbReference type="GO" id="GO:0061630">
    <property type="term" value="F:ubiquitin protein ligase activity"/>
    <property type="evidence" value="ECO:0007669"/>
    <property type="project" value="UniProtKB-EC"/>
</dbReference>
<reference evidence="18 19" key="1">
    <citation type="journal article" date="2017" name="Mol. Plant">
        <title>The Genome of Medicinal Plant Macleaya cordata Provides New Insights into Benzylisoquinoline Alkaloids Metabolism.</title>
        <authorList>
            <person name="Liu X."/>
            <person name="Liu Y."/>
            <person name="Huang P."/>
            <person name="Ma Y."/>
            <person name="Qing Z."/>
            <person name="Tang Q."/>
            <person name="Cao H."/>
            <person name="Cheng P."/>
            <person name="Zheng Y."/>
            <person name="Yuan Z."/>
            <person name="Zhou Y."/>
            <person name="Liu J."/>
            <person name="Tang Z."/>
            <person name="Zhuo Y."/>
            <person name="Zhang Y."/>
            <person name="Yu L."/>
            <person name="Huang J."/>
            <person name="Yang P."/>
            <person name="Peng Q."/>
            <person name="Zhang J."/>
            <person name="Jiang W."/>
            <person name="Zhang Z."/>
            <person name="Lin K."/>
            <person name="Ro D.K."/>
            <person name="Chen X."/>
            <person name="Xiong X."/>
            <person name="Shang Y."/>
            <person name="Huang S."/>
            <person name="Zeng J."/>
        </authorList>
    </citation>
    <scope>NUCLEOTIDE SEQUENCE [LARGE SCALE GENOMIC DNA]</scope>
    <source>
        <strain evidence="19">cv. BLH2017</strain>
        <tissue evidence="18">Root</tissue>
    </source>
</reference>
<evidence type="ECO:0000259" key="17">
    <source>
        <dbReference type="PROSITE" id="PS50089"/>
    </source>
</evidence>
<dbReference type="SMART" id="SM00184">
    <property type="entry name" value="RING"/>
    <property type="match status" value="1"/>
</dbReference>
<keyword evidence="11 16" id="KW-1133">Transmembrane helix</keyword>
<gene>
    <name evidence="18" type="ORF">BVC80_8811g15</name>
</gene>
<dbReference type="CDD" id="cd16461">
    <property type="entry name" value="RING-H2_EL5-like"/>
    <property type="match status" value="1"/>
</dbReference>
<comment type="catalytic activity">
    <reaction evidence="1">
        <text>S-ubiquitinyl-[E2 ubiquitin-conjugating enzyme]-L-cysteine + [acceptor protein]-L-lysine = [E2 ubiquitin-conjugating enzyme]-L-cysteine + N(6)-ubiquitinyl-[acceptor protein]-L-lysine.</text>
        <dbReference type="EC" id="2.3.2.27"/>
    </reaction>
</comment>
<dbReference type="GO" id="GO:0008270">
    <property type="term" value="F:zinc ion binding"/>
    <property type="evidence" value="ECO:0007669"/>
    <property type="project" value="UniProtKB-KW"/>
</dbReference>
<feature type="compositionally biased region" description="Basic and acidic residues" evidence="15">
    <location>
        <begin position="240"/>
        <end position="251"/>
    </location>
</feature>
<feature type="compositionally biased region" description="Low complexity" evidence="15">
    <location>
        <begin position="167"/>
        <end position="180"/>
    </location>
</feature>
<comment type="subcellular location">
    <subcellularLocation>
        <location evidence="2">Membrane</location>
        <topology evidence="2">Single-pass membrane protein</topology>
    </subcellularLocation>
</comment>
<evidence type="ECO:0000256" key="14">
    <source>
        <dbReference type="PROSITE-ProRule" id="PRU00175"/>
    </source>
</evidence>
<dbReference type="PANTHER" id="PTHR46913">
    <property type="entry name" value="RING-H2 FINGER PROTEIN ATL16"/>
    <property type="match status" value="1"/>
</dbReference>
<dbReference type="SUPFAM" id="SSF57850">
    <property type="entry name" value="RING/U-box"/>
    <property type="match status" value="1"/>
</dbReference>
<evidence type="ECO:0000256" key="12">
    <source>
        <dbReference type="ARBA" id="ARBA00023136"/>
    </source>
</evidence>
<keyword evidence="8 14" id="KW-0863">Zinc-finger</keyword>
<evidence type="ECO:0000256" key="13">
    <source>
        <dbReference type="ARBA" id="ARBA00024209"/>
    </source>
</evidence>
<evidence type="ECO:0000313" key="19">
    <source>
        <dbReference type="Proteomes" id="UP000195402"/>
    </source>
</evidence>
<keyword evidence="5" id="KW-0808">Transferase</keyword>
<dbReference type="InterPro" id="IPR013083">
    <property type="entry name" value="Znf_RING/FYVE/PHD"/>
</dbReference>
<evidence type="ECO:0000256" key="5">
    <source>
        <dbReference type="ARBA" id="ARBA00022679"/>
    </source>
</evidence>
<evidence type="ECO:0000256" key="10">
    <source>
        <dbReference type="ARBA" id="ARBA00022833"/>
    </source>
</evidence>
<keyword evidence="12 16" id="KW-0472">Membrane</keyword>
<sequence>MSYSYSEPPSCCSTASSELKLYQTFIFSIPIFFTFLLLLLFYLFYLRRRRVDWSSLRMRAPYHSNGGESIPRFSESGLKKELREMLPIIVFKESFSVRDTQCSVCLADYQADDKLQQIPACRHTFHMECIDHWLSTHTTCPLCRLSLVPVTRTDSDPPDSQMEAQDSDQFSESSSENGRSSLREAESESGEEESSSYCVGTEEEFCNARREEQDEECGPTGEGSITVLIVEANASIEQGTMRDHPSETSHL</sequence>
<dbReference type="STRING" id="56857.A0A200PSA4"/>
<keyword evidence="9" id="KW-0833">Ubl conjugation pathway</keyword>
<feature type="transmembrane region" description="Helical" evidence="16">
    <location>
        <begin position="25"/>
        <end position="45"/>
    </location>
</feature>
<evidence type="ECO:0000256" key="4">
    <source>
        <dbReference type="ARBA" id="ARBA00012483"/>
    </source>
</evidence>
<dbReference type="InParanoid" id="A0A200PSA4"/>
<evidence type="ECO:0000256" key="1">
    <source>
        <dbReference type="ARBA" id="ARBA00000900"/>
    </source>
</evidence>
<keyword evidence="6 16" id="KW-0812">Transmembrane</keyword>
<keyword evidence="7" id="KW-0479">Metal-binding</keyword>
<comment type="similarity">
    <text evidence="13">Belongs to the RING-type zinc finger family. ATL subfamily.</text>
</comment>
<dbReference type="Proteomes" id="UP000195402">
    <property type="component" value="Unassembled WGS sequence"/>
</dbReference>
<dbReference type="InterPro" id="IPR044600">
    <property type="entry name" value="ATL1/ATL16-like"/>
</dbReference>
<dbReference type="InterPro" id="IPR001841">
    <property type="entry name" value="Znf_RING"/>
</dbReference>
<dbReference type="PROSITE" id="PS50089">
    <property type="entry name" value="ZF_RING_2"/>
    <property type="match status" value="1"/>
</dbReference>
<accession>A0A200PSA4</accession>
<evidence type="ECO:0000256" key="15">
    <source>
        <dbReference type="SAM" id="MobiDB-lite"/>
    </source>
</evidence>